<dbReference type="GO" id="GO:0034205">
    <property type="term" value="P:amyloid-beta formation"/>
    <property type="evidence" value="ECO:0007669"/>
    <property type="project" value="TreeGrafter"/>
</dbReference>
<evidence type="ECO:0000256" key="7">
    <source>
        <dbReference type="ARBA" id="ARBA00023136"/>
    </source>
</evidence>
<keyword evidence="2 8" id="KW-0812">Transmembrane</keyword>
<dbReference type="GO" id="GO:0055074">
    <property type="term" value="P:calcium ion homeostasis"/>
    <property type="evidence" value="ECO:0007669"/>
    <property type="project" value="TreeGrafter"/>
</dbReference>
<accession>A0A6G3MEX8</accession>
<dbReference type="PRINTS" id="PR01072">
    <property type="entry name" value="PRESENILIN"/>
</dbReference>
<comment type="subunit">
    <text evidence="8">Homodimer.</text>
</comment>
<dbReference type="InterPro" id="IPR001108">
    <property type="entry name" value="Peptidase_A22A"/>
</dbReference>
<evidence type="ECO:0000256" key="4">
    <source>
        <dbReference type="ARBA" id="ARBA00022976"/>
    </source>
</evidence>
<comment type="domain">
    <text evidence="8">The PAL motif is required for normal active site conformation.</text>
</comment>
<dbReference type="EMBL" id="GHBP01001025">
    <property type="protein sequence ID" value="NDJ92567.1"/>
    <property type="molecule type" value="Transcribed_RNA"/>
</dbReference>
<dbReference type="GO" id="GO:0070765">
    <property type="term" value="C:gamma-secretase complex"/>
    <property type="evidence" value="ECO:0007669"/>
    <property type="project" value="TreeGrafter"/>
</dbReference>
<dbReference type="AlphaFoldDB" id="A0A6G3MEX8"/>
<dbReference type="GO" id="GO:0007219">
    <property type="term" value="P:Notch signaling pathway"/>
    <property type="evidence" value="ECO:0007669"/>
    <property type="project" value="UniProtKB-KW"/>
</dbReference>
<dbReference type="GO" id="GO:0005789">
    <property type="term" value="C:endoplasmic reticulum membrane"/>
    <property type="evidence" value="ECO:0007669"/>
    <property type="project" value="UniProtKB-SubCell"/>
</dbReference>
<feature type="transmembrane region" description="Helical" evidence="8">
    <location>
        <begin position="44"/>
        <end position="61"/>
    </location>
</feature>
<name>A0A6G3MEX8_HENSL</name>
<feature type="transmembrane region" description="Helical" evidence="8">
    <location>
        <begin position="15"/>
        <end position="37"/>
    </location>
</feature>
<keyword evidence="8" id="KW-0645">Protease</keyword>
<feature type="transmembrane region" description="Helical" evidence="8">
    <location>
        <begin position="211"/>
        <end position="234"/>
    </location>
</feature>
<organism evidence="9">
    <name type="scientific">Henneguya salminicola</name>
    <name type="common">Myxosporean</name>
    <dbReference type="NCBI Taxonomy" id="69463"/>
    <lineage>
        <taxon>Eukaryota</taxon>
        <taxon>Metazoa</taxon>
        <taxon>Cnidaria</taxon>
        <taxon>Myxozoa</taxon>
        <taxon>Myxosporea</taxon>
        <taxon>Bivalvulida</taxon>
        <taxon>Platysporina</taxon>
        <taxon>Myxobolidae</taxon>
        <taxon>Henneguya</taxon>
    </lineage>
</organism>
<dbReference type="SMART" id="SM00730">
    <property type="entry name" value="PSN"/>
    <property type="match status" value="1"/>
</dbReference>
<protein>
    <recommendedName>
        <fullName evidence="8">Presenilin</fullName>
        <ecNumber evidence="8">3.4.23.-</ecNumber>
    </recommendedName>
</protein>
<evidence type="ECO:0000256" key="5">
    <source>
        <dbReference type="ARBA" id="ARBA00022989"/>
    </source>
</evidence>
<evidence type="ECO:0000313" key="9">
    <source>
        <dbReference type="EMBL" id="NDJ92567.1"/>
    </source>
</evidence>
<feature type="transmembrane region" description="Helical" evidence="8">
    <location>
        <begin position="180"/>
        <end position="205"/>
    </location>
</feature>
<evidence type="ECO:0000256" key="1">
    <source>
        <dbReference type="ARBA" id="ARBA00008604"/>
    </source>
</evidence>
<evidence type="ECO:0000256" key="8">
    <source>
        <dbReference type="RuleBase" id="RU361148"/>
    </source>
</evidence>
<dbReference type="GO" id="GO:0000139">
    <property type="term" value="C:Golgi membrane"/>
    <property type="evidence" value="ECO:0007669"/>
    <property type="project" value="UniProtKB-SubCell"/>
</dbReference>
<dbReference type="PANTHER" id="PTHR10202">
    <property type="entry name" value="PRESENILIN"/>
    <property type="match status" value="1"/>
</dbReference>
<keyword evidence="6 8" id="KW-0333">Golgi apparatus</keyword>
<keyword evidence="3 8" id="KW-0256">Endoplasmic reticulum</keyword>
<keyword evidence="5 8" id="KW-1133">Transmembrane helix</keyword>
<dbReference type="InterPro" id="IPR006639">
    <property type="entry name" value="Preselin/SPP"/>
</dbReference>
<keyword evidence="7 8" id="KW-0472">Membrane</keyword>
<comment type="function">
    <text evidence="8">Probable subunit of the gamma-secretase complex, an endoprotease complex that catalyzes the intramembrane cleavage of integral membrane proteins such as Notch receptors.</text>
</comment>
<dbReference type="PANTHER" id="PTHR10202:SF13">
    <property type="entry name" value="PRESENILIN HOMOLOG"/>
    <property type="match status" value="1"/>
</dbReference>
<dbReference type="Pfam" id="PF01080">
    <property type="entry name" value="Presenilin"/>
    <property type="match status" value="2"/>
</dbReference>
<evidence type="ECO:0000256" key="3">
    <source>
        <dbReference type="ARBA" id="ARBA00022824"/>
    </source>
</evidence>
<dbReference type="GO" id="GO:0042500">
    <property type="term" value="F:aspartic endopeptidase activity, intramembrane cleaving"/>
    <property type="evidence" value="ECO:0007669"/>
    <property type="project" value="InterPro"/>
</dbReference>
<evidence type="ECO:0000256" key="2">
    <source>
        <dbReference type="ARBA" id="ARBA00022692"/>
    </source>
</evidence>
<sequence>MLTQILDHFNLSMDYFTLVFILVNYSVVGMIAIFTSLSLKIQQFYHIISSALIACLLIRVFPEWTGWVVLIVLVVWDLIAVLTPFGPLKLLVDMASERGESLFPALIFKTMIEPDPNLAPLIELGSSSESRVESIPPLSYPSAEQELNLNTEDDSDETSTYPGSQLGLGDFASLYEDMNVIFCCYVAVVFGFLITFLILICLGRALPALPVSLILGLIVYFSSAYLVSPFFSFISENRLII</sequence>
<keyword evidence="4 8" id="KW-0914">Notch signaling pathway</keyword>
<keyword evidence="8" id="KW-0378">Hydrolase</keyword>
<evidence type="ECO:0000256" key="6">
    <source>
        <dbReference type="ARBA" id="ARBA00023034"/>
    </source>
</evidence>
<dbReference type="Gene3D" id="1.10.472.100">
    <property type="entry name" value="Presenilin"/>
    <property type="match status" value="1"/>
</dbReference>
<dbReference type="GO" id="GO:0006509">
    <property type="term" value="P:membrane protein ectodomain proteolysis"/>
    <property type="evidence" value="ECO:0007669"/>
    <property type="project" value="TreeGrafter"/>
</dbReference>
<dbReference type="EC" id="3.4.23.-" evidence="8"/>
<comment type="similarity">
    <text evidence="1 8">Belongs to the peptidase A22A family.</text>
</comment>
<proteinExistence type="inferred from homology"/>
<dbReference type="GO" id="GO:0016485">
    <property type="term" value="P:protein processing"/>
    <property type="evidence" value="ECO:0007669"/>
    <property type="project" value="InterPro"/>
</dbReference>
<reference evidence="9" key="1">
    <citation type="submission" date="2018-11" db="EMBL/GenBank/DDBJ databases">
        <title>Henneguya salminicola genome and transcriptome.</title>
        <authorList>
            <person name="Yahalomi D."/>
            <person name="Atkinson S.D."/>
            <person name="Neuhof M."/>
            <person name="Chang E.S."/>
            <person name="Philippe H."/>
            <person name="Cartwright P."/>
            <person name="Bartholomew J.L."/>
            <person name="Huchon D."/>
        </authorList>
    </citation>
    <scope>NUCLEOTIDE SEQUENCE</scope>
    <source>
        <strain evidence="9">Hz1</strain>
        <tissue evidence="9">Whole</tissue>
    </source>
</reference>
<feature type="transmembrane region" description="Helical" evidence="8">
    <location>
        <begin position="67"/>
        <end position="88"/>
    </location>
</feature>
<comment type="subcellular location">
    <subcellularLocation>
        <location evidence="8">Endoplasmic reticulum membrane</location>
        <topology evidence="8">Multi-pass membrane protein</topology>
    </subcellularLocation>
    <subcellularLocation>
        <location evidence="8">Golgi apparatus membrane</location>
        <topology evidence="8">Multi-pass membrane protein</topology>
    </subcellularLocation>
</comment>
<dbReference type="InterPro" id="IPR042524">
    <property type="entry name" value="Presenilin_C"/>
</dbReference>